<sequence length="358" mass="39735">MAPPPPRQAPTTLKQAKKAYQKTGAGPRLSEAEVARLQRLQEREEKHERMRERERKRLLNRKKRDEKIAKEKELRKKMGLPEPGAPYIGPSQARISQFVKGGKTVRFEGAAEQKEEEGEDEEMPLSGLDEEVLACLASPVSEKSKTPRKPLERLDGNRALSQGTKRMSSNPNVAEAADDDWASIFVSNTQIQRELSTDDDNNDDGVQEDALQSTQKRASALSHPPAANEADETANLLAMINTQDLEDAEEFDQSVLSASTQYPEFTEEELCELEMPERPASASTQNPDFTEEEFRVLGMSELSSSARPRHGEAQRATTPDPMAAGKSTRDGSHADPARTSFDIDDFELSTQDLQELGG</sequence>
<dbReference type="EMBL" id="FWEW01000613">
    <property type="protein sequence ID" value="SLM35295.1"/>
    <property type="molecule type" value="Genomic_DNA"/>
</dbReference>
<feature type="region of interest" description="Disordered" evidence="1">
    <location>
        <begin position="138"/>
        <end position="235"/>
    </location>
</feature>
<feature type="compositionally biased region" description="Polar residues" evidence="1">
    <location>
        <begin position="185"/>
        <end position="194"/>
    </location>
</feature>
<dbReference type="AlphaFoldDB" id="A0A1W5CX36"/>
<keyword evidence="3" id="KW-1185">Reference proteome</keyword>
<reference evidence="3" key="1">
    <citation type="submission" date="2017-03" db="EMBL/GenBank/DDBJ databases">
        <authorList>
            <person name="Sharma R."/>
            <person name="Thines M."/>
        </authorList>
    </citation>
    <scope>NUCLEOTIDE SEQUENCE [LARGE SCALE GENOMIC DNA]</scope>
</reference>
<evidence type="ECO:0000256" key="1">
    <source>
        <dbReference type="SAM" id="MobiDB-lite"/>
    </source>
</evidence>
<dbReference type="Proteomes" id="UP000192927">
    <property type="component" value="Unassembled WGS sequence"/>
</dbReference>
<feature type="region of interest" description="Disordered" evidence="1">
    <location>
        <begin position="1"/>
        <end position="91"/>
    </location>
</feature>
<feature type="compositionally biased region" description="Basic and acidic residues" evidence="1">
    <location>
        <begin position="142"/>
        <end position="156"/>
    </location>
</feature>
<organism evidence="2 3">
    <name type="scientific">Lasallia pustulata</name>
    <dbReference type="NCBI Taxonomy" id="136370"/>
    <lineage>
        <taxon>Eukaryota</taxon>
        <taxon>Fungi</taxon>
        <taxon>Dikarya</taxon>
        <taxon>Ascomycota</taxon>
        <taxon>Pezizomycotina</taxon>
        <taxon>Lecanoromycetes</taxon>
        <taxon>OSLEUM clade</taxon>
        <taxon>Umbilicariomycetidae</taxon>
        <taxon>Umbilicariales</taxon>
        <taxon>Umbilicariaceae</taxon>
        <taxon>Lasallia</taxon>
    </lineage>
</organism>
<feature type="compositionally biased region" description="Polar residues" evidence="1">
    <location>
        <begin position="348"/>
        <end position="358"/>
    </location>
</feature>
<evidence type="ECO:0000313" key="2">
    <source>
        <dbReference type="EMBL" id="SLM35295.1"/>
    </source>
</evidence>
<feature type="compositionally biased region" description="Basic and acidic residues" evidence="1">
    <location>
        <begin position="327"/>
        <end position="336"/>
    </location>
</feature>
<feature type="region of interest" description="Disordered" evidence="1">
    <location>
        <begin position="300"/>
        <end position="358"/>
    </location>
</feature>
<name>A0A1W5CX36_9LECA</name>
<evidence type="ECO:0000313" key="3">
    <source>
        <dbReference type="Proteomes" id="UP000192927"/>
    </source>
</evidence>
<protein>
    <submittedName>
        <fullName evidence="2">Uncharacterized protein</fullName>
    </submittedName>
</protein>
<feature type="compositionally biased region" description="Basic and acidic residues" evidence="1">
    <location>
        <begin position="30"/>
        <end position="76"/>
    </location>
</feature>
<feature type="compositionally biased region" description="Polar residues" evidence="1">
    <location>
        <begin position="159"/>
        <end position="172"/>
    </location>
</feature>
<accession>A0A1W5CX36</accession>
<proteinExistence type="predicted"/>
<feature type="compositionally biased region" description="Acidic residues" evidence="1">
    <location>
        <begin position="197"/>
        <end position="207"/>
    </location>
</feature>